<proteinExistence type="predicted"/>
<organism evidence="2 3">
    <name type="scientific">Noviherbaspirillum denitrificans</name>
    <dbReference type="NCBI Taxonomy" id="1968433"/>
    <lineage>
        <taxon>Bacteria</taxon>
        <taxon>Pseudomonadati</taxon>
        <taxon>Pseudomonadota</taxon>
        <taxon>Betaproteobacteria</taxon>
        <taxon>Burkholderiales</taxon>
        <taxon>Oxalobacteraceae</taxon>
        <taxon>Noviherbaspirillum</taxon>
    </lineage>
</organism>
<dbReference type="AlphaFoldDB" id="A0A254TDW0"/>
<comment type="caution">
    <text evidence="2">The sequence shown here is derived from an EMBL/GenBank/DDBJ whole genome shotgun (WGS) entry which is preliminary data.</text>
</comment>
<dbReference type="RefSeq" id="WP_088707593.1">
    <property type="nucleotide sequence ID" value="NZ_LSTO01000001.1"/>
</dbReference>
<name>A0A254TDW0_9BURK</name>
<dbReference type="InterPro" id="IPR058575">
    <property type="entry name" value="NTP_transf_8_dom"/>
</dbReference>
<evidence type="ECO:0000259" key="1">
    <source>
        <dbReference type="Pfam" id="PF12281"/>
    </source>
</evidence>
<dbReference type="Proteomes" id="UP000197535">
    <property type="component" value="Unassembled WGS sequence"/>
</dbReference>
<dbReference type="Pfam" id="PF12281">
    <property type="entry name" value="NTP_transf_8"/>
    <property type="match status" value="1"/>
</dbReference>
<accession>A0A254TDW0</accession>
<reference evidence="2 3" key="1">
    <citation type="submission" date="2016-02" db="EMBL/GenBank/DDBJ databases">
        <authorList>
            <person name="Wen L."/>
            <person name="He K."/>
            <person name="Yang H."/>
        </authorList>
    </citation>
    <scope>NUCLEOTIDE SEQUENCE [LARGE SCALE GENOMIC DNA]</scope>
    <source>
        <strain evidence="2 3">TSA40</strain>
    </source>
</reference>
<gene>
    <name evidence="2" type="ORF">AYR66_15775</name>
</gene>
<dbReference type="EMBL" id="LSTO01000001">
    <property type="protein sequence ID" value="OWW20725.1"/>
    <property type="molecule type" value="Genomic_DNA"/>
</dbReference>
<keyword evidence="3" id="KW-1185">Reference proteome</keyword>
<protein>
    <recommendedName>
        <fullName evidence="1">Nucleotidyltransferase-like domain-containing protein</fullName>
    </recommendedName>
</protein>
<feature type="domain" description="Nucleotidyltransferase-like" evidence="1">
    <location>
        <begin position="107"/>
        <end position="313"/>
    </location>
</feature>
<evidence type="ECO:0000313" key="3">
    <source>
        <dbReference type="Proteomes" id="UP000197535"/>
    </source>
</evidence>
<sequence length="345" mass="38062">MRHSELSLAAQTAYAELFEQARAFETTGVLGGLRGSFQRLVRKGNQYWYFAYRDPGQSVRMVYVGSDSARVQALIARFADVGKANPLAPSARAAIALGCAAFPPKHFRITKRLAEYGFFRAGGILVGTHAFLALGNMLGMRWHDDAVTLQVGHARSDHNISVALPPSFKLDMHDALDSLEMGILPASQLSGSAGAWSRGSTDQNPRVDFVTTQRRSNQPSLPPELNFDLMPLKYLDYLLEQTTQGCVFSNTGACIVNVPTPERFAVHKLIIYGERFLTDRIKSTKELMQAASLVNYLSETGQADAFNFEWCDALQRGKNWKARAAIGRSALVALEPALANFKLWT</sequence>
<evidence type="ECO:0000313" key="2">
    <source>
        <dbReference type="EMBL" id="OWW20725.1"/>
    </source>
</evidence>
<dbReference type="OrthoDB" id="5953769at2"/>